<sequence>MERRLPSSRLSSEVERMAFNHVVVGSIPTDGAHNYFNVTGPGLQYMLLYTKEEMVRWPNVTYMGIPWVNGQEIAHILGLTPPHRNPKSQQHICYSDESDMCSGAIAVNSVCHRLSKGRSPYRA</sequence>
<protein>
    <submittedName>
        <fullName evidence="1">Uncharacterized protein</fullName>
    </submittedName>
</protein>
<reference evidence="1" key="2">
    <citation type="journal article" date="2023" name="Int. J. Mol. Sci.">
        <title>De Novo Assembly and Annotation of 11 Diverse Shrub Willow (Salix) Genomes Reveals Novel Gene Organization in Sex-Linked Regions.</title>
        <authorList>
            <person name="Hyden B."/>
            <person name="Feng K."/>
            <person name="Yates T.B."/>
            <person name="Jawdy S."/>
            <person name="Cereghino C."/>
            <person name="Smart L.B."/>
            <person name="Muchero W."/>
        </authorList>
    </citation>
    <scope>NUCLEOTIDE SEQUENCE</scope>
    <source>
        <tissue evidence="1">Shoot tip</tissue>
    </source>
</reference>
<evidence type="ECO:0000313" key="2">
    <source>
        <dbReference type="Proteomes" id="UP001141253"/>
    </source>
</evidence>
<gene>
    <name evidence="1" type="ORF">OIU77_011489</name>
</gene>
<reference evidence="1" key="1">
    <citation type="submission" date="2022-10" db="EMBL/GenBank/DDBJ databases">
        <authorList>
            <person name="Hyden B.L."/>
            <person name="Feng K."/>
            <person name="Yates T."/>
            <person name="Jawdy S."/>
            <person name="Smart L.B."/>
            <person name="Muchero W."/>
        </authorList>
    </citation>
    <scope>NUCLEOTIDE SEQUENCE</scope>
    <source>
        <tissue evidence="1">Shoot tip</tissue>
    </source>
</reference>
<name>A0ABQ9A0I3_9ROSI</name>
<accession>A0ABQ9A0I3</accession>
<proteinExistence type="predicted"/>
<keyword evidence="2" id="KW-1185">Reference proteome</keyword>
<evidence type="ECO:0000313" key="1">
    <source>
        <dbReference type="EMBL" id="KAJ6321424.1"/>
    </source>
</evidence>
<dbReference type="Proteomes" id="UP001141253">
    <property type="component" value="Chromosome 8"/>
</dbReference>
<comment type="caution">
    <text evidence="1">The sequence shown here is derived from an EMBL/GenBank/DDBJ whole genome shotgun (WGS) entry which is preliminary data.</text>
</comment>
<organism evidence="1 2">
    <name type="scientific">Salix suchowensis</name>
    <dbReference type="NCBI Taxonomy" id="1278906"/>
    <lineage>
        <taxon>Eukaryota</taxon>
        <taxon>Viridiplantae</taxon>
        <taxon>Streptophyta</taxon>
        <taxon>Embryophyta</taxon>
        <taxon>Tracheophyta</taxon>
        <taxon>Spermatophyta</taxon>
        <taxon>Magnoliopsida</taxon>
        <taxon>eudicotyledons</taxon>
        <taxon>Gunneridae</taxon>
        <taxon>Pentapetalae</taxon>
        <taxon>rosids</taxon>
        <taxon>fabids</taxon>
        <taxon>Malpighiales</taxon>
        <taxon>Salicaceae</taxon>
        <taxon>Saliceae</taxon>
        <taxon>Salix</taxon>
    </lineage>
</organism>
<dbReference type="EMBL" id="JAPFFI010000023">
    <property type="protein sequence ID" value="KAJ6321424.1"/>
    <property type="molecule type" value="Genomic_DNA"/>
</dbReference>